<evidence type="ECO:0000313" key="2">
    <source>
        <dbReference type="Proteomes" id="UP000326500"/>
    </source>
</evidence>
<sequence length="55" mass="6236">MPQFYEKGAVYRHCYPVSLLPVGPFVSQVALPPPIYRMQCDTVAIISDSENYICQ</sequence>
<proteinExistence type="predicted"/>
<protein>
    <submittedName>
        <fullName evidence="1">Uncharacterized protein</fullName>
    </submittedName>
</protein>
<reference evidence="1 2" key="1">
    <citation type="submission" date="2016-10" db="EMBL/GenBank/DDBJ databases">
        <authorList>
            <person name="Varghese N."/>
            <person name="Submissions S."/>
        </authorList>
    </citation>
    <scope>NUCLEOTIDE SEQUENCE [LARGE SCALE GENOMIC DNA]</scope>
    <source>
        <strain evidence="1 2">DSM 2373</strain>
    </source>
</reference>
<dbReference type="AlphaFoldDB" id="A0A1G9B8Q7"/>
<gene>
    <name evidence="1" type="ORF">SAMN04488571_10862</name>
</gene>
<name>A0A1G9B8Q7_9EURY</name>
<accession>A0A1G9B8Q7</accession>
<organism evidence="1 2">
    <name type="scientific">Methanoculleus thermophilus</name>
    <dbReference type="NCBI Taxonomy" id="2200"/>
    <lineage>
        <taxon>Archaea</taxon>
        <taxon>Methanobacteriati</taxon>
        <taxon>Methanobacteriota</taxon>
        <taxon>Stenosarchaea group</taxon>
        <taxon>Methanomicrobia</taxon>
        <taxon>Methanomicrobiales</taxon>
        <taxon>Methanomicrobiaceae</taxon>
        <taxon>Methanoculleus</taxon>
    </lineage>
</organism>
<dbReference type="EMBL" id="FNFT01000008">
    <property type="protein sequence ID" value="SDK35858.1"/>
    <property type="molecule type" value="Genomic_DNA"/>
</dbReference>
<evidence type="ECO:0000313" key="1">
    <source>
        <dbReference type="EMBL" id="SDK35858.1"/>
    </source>
</evidence>
<dbReference type="Proteomes" id="UP000326500">
    <property type="component" value="Unassembled WGS sequence"/>
</dbReference>
<keyword evidence="2" id="KW-1185">Reference proteome</keyword>